<evidence type="ECO:0000256" key="9">
    <source>
        <dbReference type="SAM" id="MobiDB-lite"/>
    </source>
</evidence>
<evidence type="ECO:0000256" key="1">
    <source>
        <dbReference type="ARBA" id="ARBA00004609"/>
    </source>
</evidence>
<gene>
    <name evidence="12" type="ORF">SAY87_023462</name>
</gene>
<evidence type="ECO:0000256" key="7">
    <source>
        <dbReference type="ARBA" id="ARBA00023180"/>
    </source>
</evidence>
<keyword evidence="8" id="KW-0449">Lipoprotein</keyword>
<keyword evidence="5 10" id="KW-0732">Signal</keyword>
<evidence type="ECO:0000256" key="6">
    <source>
        <dbReference type="ARBA" id="ARBA00023157"/>
    </source>
</evidence>
<keyword evidence="3" id="KW-1003">Cell membrane</keyword>
<keyword evidence="13" id="KW-1185">Reference proteome</keyword>
<evidence type="ECO:0000256" key="8">
    <source>
        <dbReference type="ARBA" id="ARBA00023288"/>
    </source>
</evidence>
<feature type="region of interest" description="Disordered" evidence="9">
    <location>
        <begin position="111"/>
        <end position="138"/>
    </location>
</feature>
<dbReference type="GO" id="GO:0005886">
    <property type="term" value="C:plasma membrane"/>
    <property type="evidence" value="ECO:0007669"/>
    <property type="project" value="UniProtKB-SubCell"/>
</dbReference>
<dbReference type="SMART" id="SM00499">
    <property type="entry name" value="AAI"/>
    <property type="match status" value="1"/>
</dbReference>
<evidence type="ECO:0000256" key="3">
    <source>
        <dbReference type="ARBA" id="ARBA00022475"/>
    </source>
</evidence>
<evidence type="ECO:0000313" key="12">
    <source>
        <dbReference type="EMBL" id="KAK4775501.1"/>
    </source>
</evidence>
<dbReference type="SUPFAM" id="SSF47699">
    <property type="entry name" value="Bifunctional inhibitor/lipid-transfer protein/seed storage 2S albumin"/>
    <property type="match status" value="1"/>
</dbReference>
<dbReference type="GO" id="GO:0098552">
    <property type="term" value="C:side of membrane"/>
    <property type="evidence" value="ECO:0007669"/>
    <property type="project" value="UniProtKB-KW"/>
</dbReference>
<comment type="subcellular location">
    <subcellularLocation>
        <location evidence="1">Cell membrane</location>
        <topology evidence="1">Lipid-anchor</topology>
        <topology evidence="1">GPI-anchor</topology>
    </subcellularLocation>
</comment>
<keyword evidence="7" id="KW-0325">Glycoprotein</keyword>
<feature type="signal peptide" evidence="10">
    <location>
        <begin position="1"/>
        <end position="22"/>
    </location>
</feature>
<keyword evidence="4" id="KW-0336">GPI-anchor</keyword>
<accession>A0AAN7QS57</accession>
<dbReference type="CDD" id="cd00010">
    <property type="entry name" value="AAI_LTSS"/>
    <property type="match status" value="1"/>
</dbReference>
<organism evidence="12 13">
    <name type="scientific">Trapa incisa</name>
    <dbReference type="NCBI Taxonomy" id="236973"/>
    <lineage>
        <taxon>Eukaryota</taxon>
        <taxon>Viridiplantae</taxon>
        <taxon>Streptophyta</taxon>
        <taxon>Embryophyta</taxon>
        <taxon>Tracheophyta</taxon>
        <taxon>Spermatophyta</taxon>
        <taxon>Magnoliopsida</taxon>
        <taxon>eudicotyledons</taxon>
        <taxon>Gunneridae</taxon>
        <taxon>Pentapetalae</taxon>
        <taxon>rosids</taxon>
        <taxon>malvids</taxon>
        <taxon>Myrtales</taxon>
        <taxon>Lythraceae</taxon>
        <taxon>Trapa</taxon>
    </lineage>
</organism>
<evidence type="ECO:0000259" key="11">
    <source>
        <dbReference type="SMART" id="SM00499"/>
    </source>
</evidence>
<keyword evidence="4" id="KW-0472">Membrane</keyword>
<dbReference type="InterPro" id="IPR043325">
    <property type="entry name" value="LTSS"/>
</dbReference>
<evidence type="ECO:0000256" key="4">
    <source>
        <dbReference type="ARBA" id="ARBA00022622"/>
    </source>
</evidence>
<evidence type="ECO:0000256" key="10">
    <source>
        <dbReference type="SAM" id="SignalP"/>
    </source>
</evidence>
<dbReference type="InterPro" id="IPR036312">
    <property type="entry name" value="Bifun_inhib/LTP/seed_sf"/>
</dbReference>
<evidence type="ECO:0000256" key="2">
    <source>
        <dbReference type="ARBA" id="ARBA00009748"/>
    </source>
</evidence>
<dbReference type="PANTHER" id="PTHR33044">
    <property type="entry name" value="BIFUNCTIONAL INHIBITOR/LIPID-TRANSFER PROTEIN/SEED STORAGE 2S ALBUMIN SUPERFAMILY PROTEIN-RELATED"/>
    <property type="match status" value="1"/>
</dbReference>
<evidence type="ECO:0000313" key="13">
    <source>
        <dbReference type="Proteomes" id="UP001345219"/>
    </source>
</evidence>
<dbReference type="Pfam" id="PF14368">
    <property type="entry name" value="LTP_2"/>
    <property type="match status" value="1"/>
</dbReference>
<keyword evidence="6" id="KW-1015">Disulfide bond</keyword>
<feature type="chain" id="PRO_5042919954" description="Bifunctional inhibitor/plant lipid transfer protein/seed storage helical domain-containing protein" evidence="10">
    <location>
        <begin position="23"/>
        <end position="168"/>
    </location>
</feature>
<sequence length="168" mass="17452">MDYYSPLLFFLFFLLFVFRGSSEGTGLSLLAGGVDTVCLQKLLPCKDYVKSSSPPSSCCDPLKSLISTDTNCLCKTFNDHDSMKSLGITQDGALALAKTCGVNPDVSVCNKTESSESNSTAIGNTTTSPGPASSETKSGASAIAYRGGALPTAAISILIAFSSVFCSQ</sequence>
<proteinExistence type="inferred from homology"/>
<name>A0AAN7QS57_9MYRT</name>
<evidence type="ECO:0000256" key="5">
    <source>
        <dbReference type="ARBA" id="ARBA00022729"/>
    </source>
</evidence>
<dbReference type="EMBL" id="JAXIOK010000003">
    <property type="protein sequence ID" value="KAK4775501.1"/>
    <property type="molecule type" value="Genomic_DNA"/>
</dbReference>
<reference evidence="12 13" key="1">
    <citation type="journal article" date="2023" name="Hortic Res">
        <title>Pangenome of water caltrop reveals structural variations and asymmetric subgenome divergence after allopolyploidization.</title>
        <authorList>
            <person name="Zhang X."/>
            <person name="Chen Y."/>
            <person name="Wang L."/>
            <person name="Yuan Y."/>
            <person name="Fang M."/>
            <person name="Shi L."/>
            <person name="Lu R."/>
            <person name="Comes H.P."/>
            <person name="Ma Y."/>
            <person name="Chen Y."/>
            <person name="Huang G."/>
            <person name="Zhou Y."/>
            <person name="Zheng Z."/>
            <person name="Qiu Y."/>
        </authorList>
    </citation>
    <scope>NUCLEOTIDE SEQUENCE [LARGE SCALE GENOMIC DNA]</scope>
    <source>
        <tissue evidence="12">Roots</tissue>
    </source>
</reference>
<protein>
    <recommendedName>
        <fullName evidence="11">Bifunctional inhibitor/plant lipid transfer protein/seed storage helical domain-containing protein</fullName>
    </recommendedName>
</protein>
<dbReference type="Proteomes" id="UP001345219">
    <property type="component" value="Chromosome 18"/>
</dbReference>
<dbReference type="AlphaFoldDB" id="A0AAN7QS57"/>
<comment type="caution">
    <text evidence="12">The sequence shown here is derived from an EMBL/GenBank/DDBJ whole genome shotgun (WGS) entry which is preliminary data.</text>
</comment>
<dbReference type="InterPro" id="IPR016140">
    <property type="entry name" value="Bifunc_inhib/LTP/seed_store"/>
</dbReference>
<feature type="domain" description="Bifunctional inhibitor/plant lipid transfer protein/seed storage helical" evidence="11">
    <location>
        <begin position="38"/>
        <end position="109"/>
    </location>
</feature>
<dbReference type="Gene3D" id="1.10.110.10">
    <property type="entry name" value="Plant lipid-transfer and hydrophobic proteins"/>
    <property type="match status" value="1"/>
</dbReference>
<comment type="similarity">
    <text evidence="2">Belongs to the plant LTP family.</text>
</comment>